<evidence type="ECO:0000256" key="12">
    <source>
        <dbReference type="SAM" id="MobiDB-lite"/>
    </source>
</evidence>
<reference evidence="17" key="3">
    <citation type="submission" date="2025-09" db="UniProtKB">
        <authorList>
            <consortium name="Ensembl"/>
        </authorList>
    </citation>
    <scope>IDENTIFICATION</scope>
</reference>
<dbReference type="InterPro" id="IPR011993">
    <property type="entry name" value="PH-like_dom_sf"/>
</dbReference>
<dbReference type="InterPro" id="IPR011009">
    <property type="entry name" value="Kinase-like_dom_sf"/>
</dbReference>
<evidence type="ECO:0000256" key="11">
    <source>
        <dbReference type="RuleBase" id="RU000308"/>
    </source>
</evidence>
<keyword evidence="18" id="KW-1185">Reference proteome</keyword>
<evidence type="ECO:0000256" key="9">
    <source>
        <dbReference type="PIRSR" id="PIRSR600239-51"/>
    </source>
</evidence>
<dbReference type="PROSITE" id="PS50003">
    <property type="entry name" value="PH_DOMAIN"/>
    <property type="match status" value="1"/>
</dbReference>
<accession>A0A8C7LYC9</accession>
<dbReference type="InterPro" id="IPR016137">
    <property type="entry name" value="RGS"/>
</dbReference>
<feature type="domain" description="RGS" evidence="16">
    <location>
        <begin position="54"/>
        <end position="174"/>
    </location>
</feature>
<dbReference type="PROSITE" id="PS50011">
    <property type="entry name" value="PROTEIN_KINASE_DOM"/>
    <property type="match status" value="1"/>
</dbReference>
<evidence type="ECO:0000256" key="2">
    <source>
        <dbReference type="ARBA" id="ARBA00022527"/>
    </source>
</evidence>
<dbReference type="FunFam" id="2.30.29.30:FF:000084">
    <property type="entry name" value="G protein-coupled receptor kinase"/>
    <property type="match status" value="1"/>
</dbReference>
<protein>
    <recommendedName>
        <fullName evidence="11">G protein-coupled receptor kinase</fullName>
        <ecNumber evidence="11">2.7.11.-</ecNumber>
    </recommendedName>
</protein>
<dbReference type="InterPro" id="IPR001849">
    <property type="entry name" value="PH_domain"/>
</dbReference>
<feature type="transmembrane region" description="Helical" evidence="13">
    <location>
        <begin position="170"/>
        <end position="190"/>
    </location>
</feature>
<dbReference type="SMART" id="SM00233">
    <property type="entry name" value="PH"/>
    <property type="match status" value="1"/>
</dbReference>
<comment type="catalytic activity">
    <reaction evidence="8">
        <text>[beta-adrenergic receptor] + ATP = [beta-adrenergic receptor]-phosphate + ADP + H(+)</text>
        <dbReference type="Rhea" id="RHEA:19429"/>
        <dbReference type="Rhea" id="RHEA-COMP:11222"/>
        <dbReference type="Rhea" id="RHEA-COMP:11223"/>
        <dbReference type="ChEBI" id="CHEBI:15378"/>
        <dbReference type="ChEBI" id="CHEBI:30616"/>
        <dbReference type="ChEBI" id="CHEBI:43176"/>
        <dbReference type="ChEBI" id="CHEBI:68546"/>
        <dbReference type="ChEBI" id="CHEBI:456216"/>
        <dbReference type="EC" id="2.7.11.15"/>
    </reaction>
    <physiologicalReaction direction="left-to-right" evidence="8">
        <dbReference type="Rhea" id="RHEA:19430"/>
    </physiologicalReaction>
</comment>
<comment type="similarity">
    <text evidence="1 11">Belongs to the protein kinase superfamily. AGC Ser/Thr protein kinase family. GPRK subfamily.</text>
</comment>
<dbReference type="SMART" id="SM00315">
    <property type="entry name" value="RGS"/>
    <property type="match status" value="1"/>
</dbReference>
<dbReference type="GO" id="GO:0004703">
    <property type="term" value="F:G protein-coupled receptor kinase activity"/>
    <property type="evidence" value="ECO:0007669"/>
    <property type="project" value="InterPro"/>
</dbReference>
<dbReference type="SUPFAM" id="SSF56112">
    <property type="entry name" value="Protein kinase-like (PK-like)"/>
    <property type="match status" value="1"/>
</dbReference>
<evidence type="ECO:0000256" key="1">
    <source>
        <dbReference type="ARBA" id="ARBA00009793"/>
    </source>
</evidence>
<dbReference type="GO" id="GO:0001664">
    <property type="term" value="F:G protein-coupled receptor binding"/>
    <property type="evidence" value="ECO:0007669"/>
    <property type="project" value="TreeGrafter"/>
</dbReference>
<dbReference type="PROSITE" id="PS50132">
    <property type="entry name" value="RGS"/>
    <property type="match status" value="1"/>
</dbReference>
<dbReference type="EC" id="2.7.11.-" evidence="11"/>
<dbReference type="PROSITE" id="PS00108">
    <property type="entry name" value="PROTEIN_KINASE_ST"/>
    <property type="match status" value="1"/>
</dbReference>
<evidence type="ECO:0000313" key="17">
    <source>
        <dbReference type="Ensembl" id="ENSOMYP00000006105.2"/>
    </source>
</evidence>
<dbReference type="PANTHER" id="PTHR24355">
    <property type="entry name" value="G PROTEIN-COUPLED RECEPTOR KINASE/RIBOSOMAL PROTEIN S6 KINASE"/>
    <property type="match status" value="1"/>
</dbReference>
<dbReference type="GO" id="GO:0007186">
    <property type="term" value="P:G protein-coupled receptor signaling pathway"/>
    <property type="evidence" value="ECO:0007669"/>
    <property type="project" value="TreeGrafter"/>
</dbReference>
<feature type="region of interest" description="Disordered" evidence="12">
    <location>
        <begin position="698"/>
        <end position="717"/>
    </location>
</feature>
<feature type="binding site" evidence="10">
    <location>
        <position position="243"/>
    </location>
    <ligand>
        <name>ATP</name>
        <dbReference type="ChEBI" id="CHEBI:30616"/>
    </ligand>
</feature>
<dbReference type="SMART" id="SM00220">
    <property type="entry name" value="S_TKc"/>
    <property type="match status" value="1"/>
</dbReference>
<evidence type="ECO:0000256" key="3">
    <source>
        <dbReference type="ARBA" id="ARBA00022679"/>
    </source>
</evidence>
<dbReference type="PRINTS" id="PR00717">
    <property type="entry name" value="GPCRKINASE"/>
</dbReference>
<dbReference type="Gene3D" id="1.10.287.1270">
    <property type="match status" value="3"/>
</dbReference>
<evidence type="ECO:0000259" key="16">
    <source>
        <dbReference type="PROSITE" id="PS50132"/>
    </source>
</evidence>
<evidence type="ECO:0000256" key="10">
    <source>
        <dbReference type="PROSITE-ProRule" id="PRU10141"/>
    </source>
</evidence>
<dbReference type="GeneTree" id="ENSGT00940000157699"/>
<dbReference type="SUPFAM" id="SSF48097">
    <property type="entry name" value="Regulator of G-protein signaling, RGS"/>
    <property type="match status" value="1"/>
</dbReference>
<dbReference type="GO" id="GO:0098793">
    <property type="term" value="C:presynapse"/>
    <property type="evidence" value="ECO:0007669"/>
    <property type="project" value="UniProtKB-SubCell"/>
</dbReference>
<reference evidence="17" key="1">
    <citation type="submission" date="2020-07" db="EMBL/GenBank/DDBJ databases">
        <title>A long reads based de novo assembly of the rainbow trout Arlee double haploid line genome.</title>
        <authorList>
            <person name="Gao G."/>
            <person name="Palti Y."/>
        </authorList>
    </citation>
    <scope>NUCLEOTIDE SEQUENCE [LARGE SCALE GENOMIC DNA]</scope>
</reference>
<name>A0A8C7LYC9_ONCMY</name>
<dbReference type="Gene3D" id="2.30.29.30">
    <property type="entry name" value="Pleckstrin-homology domain (PH domain)/Phosphotyrosine-binding domain (PTB)"/>
    <property type="match status" value="1"/>
</dbReference>
<dbReference type="InterPro" id="IPR000239">
    <property type="entry name" value="GPCR_kinase"/>
</dbReference>
<evidence type="ECO:0000256" key="7">
    <source>
        <dbReference type="ARBA" id="ARBA00034106"/>
    </source>
</evidence>
<evidence type="ECO:0000256" key="8">
    <source>
        <dbReference type="ARBA" id="ARBA00036224"/>
    </source>
</evidence>
<comment type="subcellular location">
    <subcellularLocation>
        <location evidence="7">Presynapse</location>
    </subcellularLocation>
</comment>
<dbReference type="Proteomes" id="UP000694395">
    <property type="component" value="Chromosome 5"/>
</dbReference>
<dbReference type="PROSITE" id="PS00107">
    <property type="entry name" value="PROTEIN_KINASE_ATP"/>
    <property type="match status" value="1"/>
</dbReference>
<keyword evidence="13" id="KW-1133">Transmembrane helix</keyword>
<dbReference type="Gene3D" id="3.30.200.20">
    <property type="entry name" value="Phosphorylase Kinase, domain 1"/>
    <property type="match status" value="1"/>
</dbReference>
<dbReference type="Ensembl" id="ENSOMYT00000006782.2">
    <property type="protein sequence ID" value="ENSOMYP00000006105.2"/>
    <property type="gene ID" value="ENSOMYG00000003079.2"/>
</dbReference>
<organism evidence="17 18">
    <name type="scientific">Oncorhynchus mykiss</name>
    <name type="common">Rainbow trout</name>
    <name type="synonym">Salmo gairdneri</name>
    <dbReference type="NCBI Taxonomy" id="8022"/>
    <lineage>
        <taxon>Eukaryota</taxon>
        <taxon>Metazoa</taxon>
        <taxon>Chordata</taxon>
        <taxon>Craniata</taxon>
        <taxon>Vertebrata</taxon>
        <taxon>Euteleostomi</taxon>
        <taxon>Actinopterygii</taxon>
        <taxon>Neopterygii</taxon>
        <taxon>Teleostei</taxon>
        <taxon>Protacanthopterygii</taxon>
        <taxon>Salmoniformes</taxon>
        <taxon>Salmonidae</taxon>
        <taxon>Salmoninae</taxon>
        <taxon>Oncorhynchus</taxon>
    </lineage>
</organism>
<dbReference type="FunFam" id="3.30.200.20:FF:000068">
    <property type="entry name" value="G protein-coupled receptor kinase"/>
    <property type="match status" value="1"/>
</dbReference>
<keyword evidence="4 10" id="KW-0547">Nucleotide-binding</keyword>
<keyword evidence="6 10" id="KW-0067">ATP-binding</keyword>
<dbReference type="Gene3D" id="1.10.510.10">
    <property type="entry name" value="Transferase(Phosphotransferase) domain 1"/>
    <property type="match status" value="1"/>
</dbReference>
<keyword evidence="3 11" id="KW-0808">Transferase</keyword>
<dbReference type="InterPro" id="IPR000719">
    <property type="entry name" value="Prot_kinase_dom"/>
</dbReference>
<dbReference type="GO" id="GO:0009966">
    <property type="term" value="P:regulation of signal transduction"/>
    <property type="evidence" value="ECO:0007669"/>
    <property type="project" value="TreeGrafter"/>
</dbReference>
<reference evidence="17" key="2">
    <citation type="submission" date="2025-08" db="UniProtKB">
        <authorList>
            <consortium name="Ensembl"/>
        </authorList>
    </citation>
    <scope>IDENTIFICATION</scope>
</reference>
<dbReference type="AlphaFoldDB" id="A0A8C7LYC9"/>
<evidence type="ECO:0000256" key="5">
    <source>
        <dbReference type="ARBA" id="ARBA00022777"/>
    </source>
</evidence>
<dbReference type="Pfam" id="PF00615">
    <property type="entry name" value="RGS"/>
    <property type="match status" value="1"/>
</dbReference>
<feature type="domain" description="Protein kinase" evidence="15">
    <location>
        <begin position="214"/>
        <end position="475"/>
    </location>
</feature>
<keyword evidence="5 11" id="KW-0418">Kinase</keyword>
<sequence length="717" mass="82204">MADLEAVLADVSYLMAMEKSKSTPAARASKKIILPESSIRSVMQKYLEERDELTFDKIFNQKIGFLLFKDFCLNEIDEAVPQLKFYEEIKDYEKLDSEEERLCRSRQIYDGYIMKELLSCSHVRSTWDTNQHSITNSPKMLSSLREEAFSKKAVDHVQTHLAKKQSAAPLVLSFFLSLYLSSSFFFLSFISDKFTRFCQWKNVELNIHLTMNDFSVHRIIGRGGFGEVYGCRKADTGKMYAMKCLDKKRIKMKQGETLALNERIMLSLVSTGDCPFIVCMTYAFHTPDKLCFILDLMNGGDLHYHLSQHGVFSEKEMRFYAAEIILGLEHMHNRFVVYRDLKPANILLDEHGHVRISDLGLACDFSKKKPHASVGTHGYMAPEVLQKGTAYDSSADWFSLGCMLFKLLRGHSPFRQHKTKDKHEIDRMTLTMNVELPDSFSVELKGLLEGLLQRDVVKRLGCLGRGRCFVHSPFFFLSNTYPPPPPSSSSPLLQYSPPLIPPRGEVNAADAFDIGSFDEEDTKGIKLLDSDQELYKNFPLVISERWQQEVAETVYEAVNSDTDKNEARKRAKNKQLGHEEDYALGKDCIMHGYMLKLGNPFLTQWQRRYFYLFPNRVEWRGEGESRQNLLTMEQIVTVEETQIKDKKCILLRIKGGKQVVLQCESDPEFVQWKKELTEAFTEAQKLLRRAPKVIGKGRAGGVELSKPPLTHHNSNGL</sequence>
<dbReference type="GO" id="GO:0047696">
    <property type="term" value="F:beta-adrenergic receptor kinase activity"/>
    <property type="evidence" value="ECO:0007669"/>
    <property type="project" value="UniProtKB-EC"/>
</dbReference>
<dbReference type="SUPFAM" id="SSF50729">
    <property type="entry name" value="PH domain-like"/>
    <property type="match status" value="1"/>
</dbReference>
<dbReference type="CDD" id="cd01240">
    <property type="entry name" value="PH_GRK2_subgroup"/>
    <property type="match status" value="1"/>
</dbReference>
<dbReference type="Pfam" id="PF00169">
    <property type="entry name" value="PH"/>
    <property type="match status" value="1"/>
</dbReference>
<evidence type="ECO:0000313" key="18">
    <source>
        <dbReference type="Proteomes" id="UP000694395"/>
    </source>
</evidence>
<evidence type="ECO:0000256" key="4">
    <source>
        <dbReference type="ARBA" id="ARBA00022741"/>
    </source>
</evidence>
<evidence type="ECO:0000256" key="13">
    <source>
        <dbReference type="SAM" id="Phobius"/>
    </source>
</evidence>
<dbReference type="PANTHER" id="PTHR24355:SF18">
    <property type="entry name" value="G PROTEIN-COUPLED RECEPTOR KINASE"/>
    <property type="match status" value="1"/>
</dbReference>
<keyword evidence="13" id="KW-0812">Transmembrane</keyword>
<dbReference type="Pfam" id="PF00069">
    <property type="entry name" value="Pkinase"/>
    <property type="match status" value="1"/>
</dbReference>
<proteinExistence type="inferred from homology"/>
<dbReference type="InterPro" id="IPR036305">
    <property type="entry name" value="RGS_sf"/>
</dbReference>
<feature type="active site" description="Proton acceptor" evidence="9">
    <location>
        <position position="340"/>
    </location>
</feature>
<keyword evidence="13" id="KW-0472">Membrane</keyword>
<feature type="domain" description="PH" evidence="14">
    <location>
        <begin position="587"/>
        <end position="681"/>
    </location>
</feature>
<dbReference type="InterPro" id="IPR008271">
    <property type="entry name" value="Ser/Thr_kinase_AS"/>
</dbReference>
<keyword evidence="2 11" id="KW-0723">Serine/threonine-protein kinase</keyword>
<dbReference type="FunFam" id="1.10.510.10:FF:000118">
    <property type="entry name" value="G protein-coupled receptor kinase"/>
    <property type="match status" value="1"/>
</dbReference>
<dbReference type="GO" id="GO:0005524">
    <property type="term" value="F:ATP binding"/>
    <property type="evidence" value="ECO:0007669"/>
    <property type="project" value="UniProtKB-UniRule"/>
</dbReference>
<evidence type="ECO:0000256" key="6">
    <source>
        <dbReference type="ARBA" id="ARBA00022840"/>
    </source>
</evidence>
<dbReference type="InterPro" id="IPR017441">
    <property type="entry name" value="Protein_kinase_ATP_BS"/>
</dbReference>
<evidence type="ECO:0000259" key="14">
    <source>
        <dbReference type="PROSITE" id="PS50003"/>
    </source>
</evidence>
<evidence type="ECO:0000259" key="15">
    <source>
        <dbReference type="PROSITE" id="PS50011"/>
    </source>
</evidence>